<proteinExistence type="predicted"/>
<name>Q4TIV6_TETNG</name>
<protein>
    <submittedName>
        <fullName evidence="1">Chromosome undetermined SCAF1646, whole genome shotgun sequence</fullName>
    </submittedName>
</protein>
<feature type="non-terminal residue" evidence="1">
    <location>
        <position position="1"/>
    </location>
</feature>
<dbReference type="AlphaFoldDB" id="Q4TIV6"/>
<evidence type="ECO:0000313" key="1">
    <source>
        <dbReference type="EMBL" id="CAF87176.1"/>
    </source>
</evidence>
<organism evidence="1">
    <name type="scientific">Tetraodon nigroviridis</name>
    <name type="common">Spotted green pufferfish</name>
    <name type="synonym">Chelonodon nigroviridis</name>
    <dbReference type="NCBI Taxonomy" id="99883"/>
    <lineage>
        <taxon>Eukaryota</taxon>
        <taxon>Metazoa</taxon>
        <taxon>Chordata</taxon>
        <taxon>Craniata</taxon>
        <taxon>Vertebrata</taxon>
        <taxon>Euteleostomi</taxon>
        <taxon>Actinopterygii</taxon>
        <taxon>Neopterygii</taxon>
        <taxon>Teleostei</taxon>
        <taxon>Neoteleostei</taxon>
        <taxon>Acanthomorphata</taxon>
        <taxon>Eupercaria</taxon>
        <taxon>Tetraodontiformes</taxon>
        <taxon>Tetradontoidea</taxon>
        <taxon>Tetraodontidae</taxon>
        <taxon>Tetraodon</taxon>
    </lineage>
</organism>
<reference evidence="1" key="1">
    <citation type="journal article" date="2004" name="Nature">
        <title>Genome duplication in the teleost fish Tetraodon nigroviridis reveals the early vertebrate proto-karyotype.</title>
        <authorList>
            <person name="Jaillon O."/>
            <person name="Aury J.-M."/>
            <person name="Brunet F."/>
            <person name="Petit J.-L."/>
            <person name="Stange-Thomann N."/>
            <person name="Mauceli E."/>
            <person name="Bouneau L."/>
            <person name="Fischer C."/>
            <person name="Ozouf-Costaz C."/>
            <person name="Bernot A."/>
            <person name="Nicaud S."/>
            <person name="Jaffe D."/>
            <person name="Fisher S."/>
            <person name="Lutfalla G."/>
            <person name="Dossat C."/>
            <person name="Segurens B."/>
            <person name="Dasilva C."/>
            <person name="Salanoubat M."/>
            <person name="Levy M."/>
            <person name="Boudet N."/>
            <person name="Castellano S."/>
            <person name="Anthouard V."/>
            <person name="Jubin C."/>
            <person name="Castelli V."/>
            <person name="Katinka M."/>
            <person name="Vacherie B."/>
            <person name="Biemont C."/>
            <person name="Skalli Z."/>
            <person name="Cattolico L."/>
            <person name="Poulain J."/>
            <person name="De Berardinis V."/>
            <person name="Cruaud C."/>
            <person name="Duprat S."/>
            <person name="Brottier P."/>
            <person name="Coutanceau J.-P."/>
            <person name="Gouzy J."/>
            <person name="Parra G."/>
            <person name="Lardier G."/>
            <person name="Chapple C."/>
            <person name="McKernan K.J."/>
            <person name="McEwan P."/>
            <person name="Bosak S."/>
            <person name="Kellis M."/>
            <person name="Volff J.-N."/>
            <person name="Guigo R."/>
            <person name="Zody M.C."/>
            <person name="Mesirov J."/>
            <person name="Lindblad-Toh K."/>
            <person name="Birren B."/>
            <person name="Nusbaum C."/>
            <person name="Kahn D."/>
            <person name="Robinson-Rechavi M."/>
            <person name="Laudet V."/>
            <person name="Schachter V."/>
            <person name="Quetier F."/>
            <person name="Saurin W."/>
            <person name="Scarpelli C."/>
            <person name="Wincker P."/>
            <person name="Lander E.S."/>
            <person name="Weissenbach J."/>
            <person name="Roest Crollius H."/>
        </authorList>
    </citation>
    <scope>NUCLEOTIDE SEQUENCE [LARGE SCALE GENOMIC DNA]</scope>
</reference>
<dbReference type="KEGG" id="tng:GSTEN00036704G001"/>
<reference evidence="1" key="2">
    <citation type="submission" date="2004-02" db="EMBL/GenBank/DDBJ databases">
        <authorList>
            <consortium name="Genoscope"/>
            <consortium name="Whitehead Institute Centre for Genome Research"/>
        </authorList>
    </citation>
    <scope>NUCLEOTIDE SEQUENCE</scope>
</reference>
<gene>
    <name evidence="1" type="ORF">GSTENG00036704001</name>
</gene>
<dbReference type="EMBL" id="CAAE01001646">
    <property type="protein sequence ID" value="CAF87176.1"/>
    <property type="molecule type" value="Genomic_DNA"/>
</dbReference>
<sequence length="111" mass="12121">TTKKILTMSNLTLLNTLKSSTSGFCCTDQLVLASPASSTLLTLFYMVNSGAEFSQMEIWLKAASPRYTKTSDLPKSQIETAVIASLSMTSPALRTVKEFMLTTSSWPLKDT</sequence>
<accession>Q4TIV6</accession>